<dbReference type="EMBL" id="CP004346">
    <property type="protein sequence ID" value="AGH41906.1"/>
    <property type="molecule type" value="Genomic_DNA"/>
</dbReference>
<reference evidence="1 2" key="1">
    <citation type="journal article" date="2013" name="Genome Announc.">
        <title>Complete Genome Sequence of the Probiotic Bifidobacterium thermophilum Strain RBL67.</title>
        <authorList>
            <person name="Jans C."/>
            <person name="Lacroix C."/>
            <person name="Follador R."/>
            <person name="Stevens M.J."/>
        </authorList>
    </citation>
    <scope>NUCLEOTIDE SEQUENCE [LARGE SCALE GENOMIC DNA]</scope>
    <source>
        <strain evidence="1 2">RBL67</strain>
    </source>
</reference>
<dbReference type="PATRIC" id="fig|1254439.12.peg.1631"/>
<dbReference type="AlphaFoldDB" id="M4REE4"/>
<sequence>MAHAADSFDGTHHHTRHVKAPFLLTGTLTRSNRPAKPLIAAAYSIVTTYPRACKT</sequence>
<dbReference type="Proteomes" id="UP000011835">
    <property type="component" value="Chromosome"/>
</dbReference>
<organism evidence="1 2">
    <name type="scientific">Bifidobacterium thermophilum RBL67</name>
    <dbReference type="NCBI Taxonomy" id="1254439"/>
    <lineage>
        <taxon>Bacteria</taxon>
        <taxon>Bacillati</taxon>
        <taxon>Actinomycetota</taxon>
        <taxon>Actinomycetes</taxon>
        <taxon>Bifidobacteriales</taxon>
        <taxon>Bifidobacteriaceae</taxon>
        <taxon>Bifidobacterium</taxon>
    </lineage>
</organism>
<accession>M4REE4</accession>
<evidence type="ECO:0000313" key="1">
    <source>
        <dbReference type="EMBL" id="AGH41906.1"/>
    </source>
</evidence>
<gene>
    <name evidence="1" type="ORF">D805_1639</name>
</gene>
<dbReference type="KEGG" id="btp:D805_1639"/>
<keyword evidence="2" id="KW-1185">Reference proteome</keyword>
<protein>
    <submittedName>
        <fullName evidence="1">Uncharacterized protein</fullName>
    </submittedName>
</protein>
<name>M4REE4_9BIFI</name>
<dbReference type="HOGENOM" id="CLU_3022855_0_0_11"/>
<proteinExistence type="predicted"/>
<evidence type="ECO:0000313" key="2">
    <source>
        <dbReference type="Proteomes" id="UP000011835"/>
    </source>
</evidence>